<feature type="domain" description="Helix-turn-helix" evidence="2">
    <location>
        <begin position="176"/>
        <end position="236"/>
    </location>
</feature>
<feature type="region of interest" description="Disordered" evidence="1">
    <location>
        <begin position="423"/>
        <end position="473"/>
    </location>
</feature>
<dbReference type="Proteomes" id="UP001292094">
    <property type="component" value="Unassembled WGS sequence"/>
</dbReference>
<evidence type="ECO:0000259" key="2">
    <source>
        <dbReference type="Pfam" id="PF26215"/>
    </source>
</evidence>
<evidence type="ECO:0000313" key="3">
    <source>
        <dbReference type="EMBL" id="KAK4306213.1"/>
    </source>
</evidence>
<dbReference type="PANTHER" id="PTHR21301:SF10">
    <property type="entry name" value="REVERSE TRANSCRIPTASE DOMAIN-CONTAINING PROTEIN"/>
    <property type="match status" value="1"/>
</dbReference>
<dbReference type="InterPro" id="IPR058912">
    <property type="entry name" value="HTH_animal"/>
</dbReference>
<dbReference type="AlphaFoldDB" id="A0AAE1U156"/>
<dbReference type="Pfam" id="PF26215">
    <property type="entry name" value="HTH_animal"/>
    <property type="match status" value="1"/>
</dbReference>
<evidence type="ECO:0000256" key="1">
    <source>
        <dbReference type="SAM" id="MobiDB-lite"/>
    </source>
</evidence>
<gene>
    <name evidence="3" type="ORF">Pmani_021940</name>
</gene>
<dbReference type="PANTHER" id="PTHR21301">
    <property type="entry name" value="REVERSE TRANSCRIPTASE"/>
    <property type="match status" value="1"/>
</dbReference>
<comment type="caution">
    <text evidence="3">The sequence shown here is derived from an EMBL/GenBank/DDBJ whole genome shotgun (WGS) entry which is preliminary data.</text>
</comment>
<reference evidence="3" key="1">
    <citation type="submission" date="2023-11" db="EMBL/GenBank/DDBJ databases">
        <title>Genome assemblies of two species of porcelain crab, Petrolisthes cinctipes and Petrolisthes manimaculis (Anomura: Porcellanidae).</title>
        <authorList>
            <person name="Angst P."/>
        </authorList>
    </citation>
    <scope>NUCLEOTIDE SEQUENCE</scope>
    <source>
        <strain evidence="3">PB745_02</strain>
        <tissue evidence="3">Gill</tissue>
    </source>
</reference>
<keyword evidence="4" id="KW-1185">Reference proteome</keyword>
<name>A0AAE1U156_9EUCA</name>
<dbReference type="EMBL" id="JAWZYT010002162">
    <property type="protein sequence ID" value="KAK4306213.1"/>
    <property type="molecule type" value="Genomic_DNA"/>
</dbReference>
<organism evidence="3 4">
    <name type="scientific">Petrolisthes manimaculis</name>
    <dbReference type="NCBI Taxonomy" id="1843537"/>
    <lineage>
        <taxon>Eukaryota</taxon>
        <taxon>Metazoa</taxon>
        <taxon>Ecdysozoa</taxon>
        <taxon>Arthropoda</taxon>
        <taxon>Crustacea</taxon>
        <taxon>Multicrustacea</taxon>
        <taxon>Malacostraca</taxon>
        <taxon>Eumalacostraca</taxon>
        <taxon>Eucarida</taxon>
        <taxon>Decapoda</taxon>
        <taxon>Pleocyemata</taxon>
        <taxon>Anomura</taxon>
        <taxon>Galatheoidea</taxon>
        <taxon>Porcellanidae</taxon>
        <taxon>Petrolisthes</taxon>
    </lineage>
</organism>
<evidence type="ECO:0000313" key="4">
    <source>
        <dbReference type="Proteomes" id="UP001292094"/>
    </source>
</evidence>
<proteinExistence type="predicted"/>
<protein>
    <recommendedName>
        <fullName evidence="2">Helix-turn-helix domain-containing protein</fullName>
    </recommendedName>
</protein>
<sequence length="473" mass="54086">MLLGRTDNNTRTKNLIKKRLQEAQDRFQSATEEREQLWTTFSTGQDHIRHAAGLNCHYIRRPHPESKRIQIECLIDQLLNLRKEKKVAISPTICEELVGEGGRVRGTFRYIDDIFVTVSSDEEVPRLITGMESNSCLTFTSERSVDGRLPFLDIDISRNGQKFSTKVFTKSTNVGRCLNARGKCPTAYKKSVVASYVNRALTHCSTWLETHRELDRILQLLTNNGYSDLLIENVIKQKLDKFAKRDQPPDQPPKKITLYLQNYFHDRYQEECQALKSIISRGVTPTDPTTTIEFRIYCKPNLTRSLVMRNSTAPVSPKEATTNVVYKFSCQEGRCDGSSNYIGRTSTTLRRRMQSHRNQGSIFQHFTDIHIMKPPLQKLLDQTEIIHKENDFRKLQISEAVSITYQRPSINVQQAADFILPSARPQDRNTPPVQHHLQVEDAPQPGHQLTGPVTRSRSRASGASSLPQDQVDH</sequence>
<accession>A0AAE1U156</accession>